<name>A0A2M9R6G0_9FLAO</name>
<dbReference type="GO" id="GO:0008237">
    <property type="term" value="F:metallopeptidase activity"/>
    <property type="evidence" value="ECO:0007669"/>
    <property type="project" value="InterPro"/>
</dbReference>
<feature type="transmembrane region" description="Helical" evidence="1">
    <location>
        <begin position="478"/>
        <end position="507"/>
    </location>
</feature>
<keyword evidence="1" id="KW-0812">Transmembrane</keyword>
<feature type="domain" description="Peptidase M1 membrane alanine aminopeptidase" evidence="2">
    <location>
        <begin position="867"/>
        <end position="1055"/>
    </location>
</feature>
<dbReference type="Pfam" id="PF01433">
    <property type="entry name" value="Peptidase_M1"/>
    <property type="match status" value="1"/>
</dbReference>
<evidence type="ECO:0000313" key="3">
    <source>
        <dbReference type="EMBL" id="PJR04355.1"/>
    </source>
</evidence>
<organism evidence="3 4">
    <name type="scientific">Avrilella dinanensis</name>
    <dbReference type="NCBI Taxonomy" id="2008672"/>
    <lineage>
        <taxon>Bacteria</taxon>
        <taxon>Pseudomonadati</taxon>
        <taxon>Bacteroidota</taxon>
        <taxon>Flavobacteriia</taxon>
        <taxon>Flavobacteriales</taxon>
        <taxon>Flavobacteriaceae</taxon>
        <taxon>Avrilella</taxon>
    </lineage>
</organism>
<dbReference type="OrthoDB" id="100605at2"/>
<proteinExistence type="predicted"/>
<dbReference type="RefSeq" id="WP_100677915.1">
    <property type="nucleotide sequence ID" value="NZ_NIPO01000001.1"/>
</dbReference>
<evidence type="ECO:0000313" key="4">
    <source>
        <dbReference type="Proteomes" id="UP000231960"/>
    </source>
</evidence>
<feature type="transmembrane region" description="Helical" evidence="1">
    <location>
        <begin position="20"/>
        <end position="40"/>
    </location>
</feature>
<dbReference type="Proteomes" id="UP000231960">
    <property type="component" value="Unassembled WGS sequence"/>
</dbReference>
<dbReference type="EMBL" id="NIPO01000001">
    <property type="protein sequence ID" value="PJR04355.1"/>
    <property type="molecule type" value="Genomic_DNA"/>
</dbReference>
<reference evidence="3 4" key="1">
    <citation type="submission" date="2017-06" db="EMBL/GenBank/DDBJ databases">
        <title>Description of Avrilella dinanensis gen. nov. sp. nov.</title>
        <authorList>
            <person name="Leyer C."/>
            <person name="Sassi M."/>
            <person name="Minet J."/>
            <person name="Kayal S."/>
            <person name="Cattoir V."/>
        </authorList>
    </citation>
    <scope>NUCLEOTIDE SEQUENCE [LARGE SCALE GENOMIC DNA]</scope>
    <source>
        <strain evidence="3 4">UR159</strain>
    </source>
</reference>
<keyword evidence="1" id="KW-1133">Transmembrane helix</keyword>
<dbReference type="Pfam" id="PF12730">
    <property type="entry name" value="ABC2_membrane_4"/>
    <property type="match status" value="1"/>
</dbReference>
<accession>A0A2M9R6G0</accession>
<keyword evidence="4" id="KW-1185">Reference proteome</keyword>
<dbReference type="Gene3D" id="1.10.390.10">
    <property type="entry name" value="Neutral Protease Domain 2"/>
    <property type="match status" value="1"/>
</dbReference>
<dbReference type="GO" id="GO:0008270">
    <property type="term" value="F:zinc ion binding"/>
    <property type="evidence" value="ECO:0007669"/>
    <property type="project" value="InterPro"/>
</dbReference>
<feature type="transmembrane region" description="Helical" evidence="1">
    <location>
        <begin position="182"/>
        <end position="203"/>
    </location>
</feature>
<feature type="transmembrane region" description="Helical" evidence="1">
    <location>
        <begin position="570"/>
        <end position="591"/>
    </location>
</feature>
<feature type="transmembrane region" description="Helical" evidence="1">
    <location>
        <begin position="454"/>
        <end position="471"/>
    </location>
</feature>
<dbReference type="AlphaFoldDB" id="A0A2M9R6G0"/>
<keyword evidence="1" id="KW-0472">Membrane</keyword>
<protein>
    <recommendedName>
        <fullName evidence="2">Peptidase M1 membrane alanine aminopeptidase domain-containing protein</fullName>
    </recommendedName>
</protein>
<feature type="transmembrane region" description="Helical" evidence="1">
    <location>
        <begin position="328"/>
        <end position="349"/>
    </location>
</feature>
<sequence>MFKTIFAFETKRWFKDYKFYLYFIIFFGLSFLMMATSVGYFDALSATTASNLKMNSPMMINAFISQISQFINFIIPTVIGATIYRDFKYNTHSYLYSYPFGKADYILGKFFSGFVATILITFSVGLAFLIATLLPFANAELLGPVNLWAYFQSYVIFVIPNIFFIGSLIFLLVTLSRNVSTGLILVILLFIANIIIAVATQNIEDRYYVALFEPTGAEALSYITKYWTVDEQNNLSIPFSGVILYNRLIWIGAGILLLGLLYFLFSFNYQTFSLKRKSKKSARLTKNNFGSIFRLNLPQVTLKYDFSERFKTALRMSRMEFGFIIRNWIFLVFLLILLMFIGITGAFLGNMYGTTTYPVTWRIISSVGGNITAFSMLLVYLFAGILIQQSATSRMNLLVDSSPIPNWTLLLSKFIALVKMVLLIYVIGIIGCIVVQASYGYYNFEIGQYLQEFFIYRLPGAIIMIIFSLFIQNFFKNFIVGFFIILLALMIPDGLDALGIELNIFHFNSGPGVMYSDMNGYGSVRSFFYYKLYWLLFCGVLYGLTLLFWRRGILSGVKERLKLVRKRFTAPIAVPMIVLAIAFVGLGYGLYYQQTQLTPYFKSKEWEQMRADYEKTYKKYEKYAQPRIVDVYVDMNIFPKERNYNAKAKFTLVNKSDTAIDTIYLDHSRTLKSIVFDRANEKVLSDTIFNVRLYRLTEPLLPGDTIKAEIEVANLPNTWLRDRSPIIENGTFINNFSLFPTFGYNEGSEISHNDVREKYGLPPKERMADPTDPEAVKNTYISKDADWITFETVVSTSEDQIAIAPGYLQADWVENGRRYFHYKMDRKMLNFYAYNSARFEVKQEKHNGVNLEIYYHKGHEYNLERMMEALKQSLDYYSESYSPYQFEQARIIEFPRINGTFAQAFANTMPFSEGIGFIAKVDDENPNAVDYPFSVTSHEMAHQWWAHQVIGANVKGATLMSESMSEYSSLKVLENRYGKSQMHKFLKDALDNYLSGRTYEWKTENPLMYNENQQYIHYNKGSLVLYAFSDLLGEAQFNEIIQGYIEGVAFQDAPYTTSLEFVEYLRKGTPDSLQYFITDMFETITLYDNKVIETKVTELAGGKYQVDIEFNVAKYRSTPEGESVYKDENGHYMSFGEGKDKTESLPLKDYVEIGIFGEKTKKGKYEQDNEIYLKKYYIDQINNKVSITVNEKPVEVGVDPYNKLIDIDSNDNRKKP</sequence>
<gene>
    <name evidence="3" type="ORF">CDL10_07255</name>
</gene>
<feature type="transmembrane region" description="Helical" evidence="1">
    <location>
        <begin position="248"/>
        <end position="269"/>
    </location>
</feature>
<feature type="transmembrane region" description="Helical" evidence="1">
    <location>
        <begin position="154"/>
        <end position="175"/>
    </location>
</feature>
<dbReference type="SUPFAM" id="SSF55486">
    <property type="entry name" value="Metalloproteases ('zincins'), catalytic domain"/>
    <property type="match status" value="1"/>
</dbReference>
<dbReference type="InterPro" id="IPR027268">
    <property type="entry name" value="Peptidase_M4/M1_CTD_sf"/>
</dbReference>
<feature type="transmembrane region" description="Helical" evidence="1">
    <location>
        <begin position="361"/>
        <end position="387"/>
    </location>
</feature>
<feature type="transmembrane region" description="Helical" evidence="1">
    <location>
        <begin position="420"/>
        <end position="442"/>
    </location>
</feature>
<dbReference type="InterPro" id="IPR014782">
    <property type="entry name" value="Peptidase_M1_dom"/>
</dbReference>
<evidence type="ECO:0000256" key="1">
    <source>
        <dbReference type="SAM" id="Phobius"/>
    </source>
</evidence>
<feature type="transmembrane region" description="Helical" evidence="1">
    <location>
        <begin position="105"/>
        <end position="134"/>
    </location>
</feature>
<feature type="transmembrane region" description="Helical" evidence="1">
    <location>
        <begin position="527"/>
        <end position="549"/>
    </location>
</feature>
<comment type="caution">
    <text evidence="3">The sequence shown here is derived from an EMBL/GenBank/DDBJ whole genome shotgun (WGS) entry which is preliminary data.</text>
</comment>
<feature type="transmembrane region" description="Helical" evidence="1">
    <location>
        <begin position="60"/>
        <end position="84"/>
    </location>
</feature>
<evidence type="ECO:0000259" key="2">
    <source>
        <dbReference type="Pfam" id="PF01433"/>
    </source>
</evidence>